<feature type="region of interest" description="Disordered" evidence="1">
    <location>
        <begin position="208"/>
        <end position="255"/>
    </location>
</feature>
<gene>
    <name evidence="2" type="ORF">Q8F55_008177</name>
</gene>
<comment type="caution">
    <text evidence="2">The sequence shown here is derived from an EMBL/GenBank/DDBJ whole genome shotgun (WGS) entry which is preliminary data.</text>
</comment>
<dbReference type="RefSeq" id="XP_069206421.1">
    <property type="nucleotide sequence ID" value="XM_069356580.1"/>
</dbReference>
<sequence>MLVSTVGGLSTAATATLAPPSPSPFGLELLPPPRLTRRPSVRSARSARSVLSFRSWIAPPPRPLTAMRFESSSSLAIPPKAIRTSRDAVTTLQLYPGPVHKLLKGRTTQEISYKLAGLEAQLPHFAAAFALVRYFNNLGGPDATQRWPPDLDHIDQDVVDAARVTMNLVASRPATRRGGSVAAALFGALRPRTRSLSALKAARVAGSNASGGFSSLHLPRSPAPGEYALRSPSPSPAPAPLPLLPRSPPPRPTVITASARGRALSAAAPSSVTSPASSAPYSAADAPLYPAPQSLGTTPTTATSPTAGSDAFGMSINISIGTPSLRSLVPGGTTTPVSTPVAGAYPPQLSVRLPDLSLDLDGLFDFPHSPTLEGERAYTTDDIVERPPLPMVAVGSRPVTAFL</sequence>
<feature type="compositionally biased region" description="Low complexity" evidence="1">
    <location>
        <begin position="1"/>
        <end position="18"/>
    </location>
</feature>
<feature type="region of interest" description="Disordered" evidence="1">
    <location>
        <begin position="1"/>
        <end position="42"/>
    </location>
</feature>
<evidence type="ECO:0000313" key="2">
    <source>
        <dbReference type="EMBL" id="KAL1406477.1"/>
    </source>
</evidence>
<feature type="compositionally biased region" description="Pro residues" evidence="1">
    <location>
        <begin position="233"/>
        <end position="252"/>
    </location>
</feature>
<dbReference type="Proteomes" id="UP001565368">
    <property type="component" value="Unassembled WGS sequence"/>
</dbReference>
<name>A0ABR3PWH0_9TREE</name>
<reference evidence="2 3" key="1">
    <citation type="submission" date="2023-08" db="EMBL/GenBank/DDBJ databases">
        <title>Annotated Genome Sequence of Vanrija albida AlHP1.</title>
        <authorList>
            <person name="Herzog R."/>
        </authorList>
    </citation>
    <scope>NUCLEOTIDE SEQUENCE [LARGE SCALE GENOMIC DNA]</scope>
    <source>
        <strain evidence="2 3">AlHP1</strain>
    </source>
</reference>
<accession>A0ABR3PWH0</accession>
<dbReference type="EMBL" id="JBBXJM010000006">
    <property type="protein sequence ID" value="KAL1406477.1"/>
    <property type="molecule type" value="Genomic_DNA"/>
</dbReference>
<proteinExistence type="predicted"/>
<dbReference type="GeneID" id="95989220"/>
<organism evidence="2 3">
    <name type="scientific">Vanrija albida</name>
    <dbReference type="NCBI Taxonomy" id="181172"/>
    <lineage>
        <taxon>Eukaryota</taxon>
        <taxon>Fungi</taxon>
        <taxon>Dikarya</taxon>
        <taxon>Basidiomycota</taxon>
        <taxon>Agaricomycotina</taxon>
        <taxon>Tremellomycetes</taxon>
        <taxon>Trichosporonales</taxon>
        <taxon>Trichosporonaceae</taxon>
        <taxon>Vanrija</taxon>
    </lineage>
</organism>
<evidence type="ECO:0000313" key="3">
    <source>
        <dbReference type="Proteomes" id="UP001565368"/>
    </source>
</evidence>
<keyword evidence="3" id="KW-1185">Reference proteome</keyword>
<evidence type="ECO:0000256" key="1">
    <source>
        <dbReference type="SAM" id="MobiDB-lite"/>
    </source>
</evidence>
<protein>
    <submittedName>
        <fullName evidence="2">Uncharacterized protein</fullName>
    </submittedName>
</protein>